<dbReference type="GO" id="GO:0005847">
    <property type="term" value="C:mRNA cleavage and polyadenylation specificity factor complex"/>
    <property type="evidence" value="ECO:0007669"/>
    <property type="project" value="TreeGrafter"/>
</dbReference>
<dbReference type="AlphaFoldDB" id="A0A816CYA7"/>
<keyword evidence="7" id="KW-1185">Reference proteome</keyword>
<dbReference type="Proteomes" id="UP000663877">
    <property type="component" value="Unassembled WGS sequence"/>
</dbReference>
<feature type="non-terminal residue" evidence="6">
    <location>
        <position position="245"/>
    </location>
</feature>
<name>A0A816CYA7_9BILA</name>
<comment type="subcellular location">
    <subcellularLocation>
        <location evidence="1">Nucleus</location>
    </subcellularLocation>
</comment>
<dbReference type="InterPro" id="IPR011989">
    <property type="entry name" value="ARM-like"/>
</dbReference>
<dbReference type="InterPro" id="IPR032460">
    <property type="entry name" value="Symplekin/Pta1_N"/>
</dbReference>
<dbReference type="EMBL" id="CAJNOM010002266">
    <property type="protein sequence ID" value="CAF1629843.1"/>
    <property type="molecule type" value="Genomic_DNA"/>
</dbReference>
<dbReference type="PANTHER" id="PTHR15245:SF20">
    <property type="entry name" value="SYMPLEKIN"/>
    <property type="match status" value="1"/>
</dbReference>
<organism evidence="6 7">
    <name type="scientific">Adineta steineri</name>
    <dbReference type="NCBI Taxonomy" id="433720"/>
    <lineage>
        <taxon>Eukaryota</taxon>
        <taxon>Metazoa</taxon>
        <taxon>Spiralia</taxon>
        <taxon>Gnathifera</taxon>
        <taxon>Rotifera</taxon>
        <taxon>Eurotatoria</taxon>
        <taxon>Bdelloidea</taxon>
        <taxon>Adinetida</taxon>
        <taxon>Adinetidae</taxon>
        <taxon>Adineta</taxon>
    </lineage>
</organism>
<keyword evidence="2" id="KW-0507">mRNA processing</keyword>
<comment type="caution">
    <text evidence="6">The sequence shown here is derived from an EMBL/GenBank/DDBJ whole genome shotgun (WGS) entry which is preliminary data.</text>
</comment>
<evidence type="ECO:0000313" key="5">
    <source>
        <dbReference type="EMBL" id="CAF1448561.1"/>
    </source>
</evidence>
<evidence type="ECO:0000256" key="1">
    <source>
        <dbReference type="ARBA" id="ARBA00004123"/>
    </source>
</evidence>
<gene>
    <name evidence="5" type="ORF">BJG266_LOCUS40298</name>
    <name evidence="6" type="ORF">QVE165_LOCUS57173</name>
</gene>
<dbReference type="GO" id="GO:0006397">
    <property type="term" value="P:mRNA processing"/>
    <property type="evidence" value="ECO:0007669"/>
    <property type="project" value="UniProtKB-KW"/>
</dbReference>
<dbReference type="InterPro" id="IPR021850">
    <property type="entry name" value="Symplekin/Pta1"/>
</dbReference>
<dbReference type="SUPFAM" id="SSF48371">
    <property type="entry name" value="ARM repeat"/>
    <property type="match status" value="1"/>
</dbReference>
<dbReference type="OrthoDB" id="331600at2759"/>
<dbReference type="EMBL" id="CAJNOI010001939">
    <property type="protein sequence ID" value="CAF1448561.1"/>
    <property type="molecule type" value="Genomic_DNA"/>
</dbReference>
<dbReference type="Gene3D" id="1.25.10.10">
    <property type="entry name" value="Leucine-rich Repeat Variant"/>
    <property type="match status" value="1"/>
</dbReference>
<dbReference type="Pfam" id="PF11935">
    <property type="entry name" value="SYMPK_PTA1_N"/>
    <property type="match status" value="1"/>
</dbReference>
<reference evidence="6" key="1">
    <citation type="submission" date="2021-02" db="EMBL/GenBank/DDBJ databases">
        <authorList>
            <person name="Nowell W R."/>
        </authorList>
    </citation>
    <scope>NUCLEOTIDE SEQUENCE</scope>
</reference>
<dbReference type="PANTHER" id="PTHR15245">
    <property type="entry name" value="SYMPLEKIN-RELATED"/>
    <property type="match status" value="1"/>
</dbReference>
<evidence type="ECO:0000313" key="6">
    <source>
        <dbReference type="EMBL" id="CAF1629843.1"/>
    </source>
</evidence>
<proteinExistence type="predicted"/>
<feature type="domain" description="Symplekin/Pta1 N-terminal" evidence="4">
    <location>
        <begin position="97"/>
        <end position="245"/>
    </location>
</feature>
<dbReference type="Proteomes" id="UP000663832">
    <property type="component" value="Unassembled WGS sequence"/>
</dbReference>
<protein>
    <recommendedName>
        <fullName evidence="4">Symplekin/Pta1 N-terminal domain-containing protein</fullName>
    </recommendedName>
</protein>
<evidence type="ECO:0000313" key="7">
    <source>
        <dbReference type="Proteomes" id="UP000663832"/>
    </source>
</evidence>
<evidence type="ECO:0000259" key="4">
    <source>
        <dbReference type="Pfam" id="PF11935"/>
    </source>
</evidence>
<dbReference type="InterPro" id="IPR016024">
    <property type="entry name" value="ARM-type_fold"/>
</dbReference>
<keyword evidence="3" id="KW-0539">Nucleus</keyword>
<sequence length="245" mass="28412">MSENIQEKIVELINQASLYGKDSVRVQHLRHVQELILRKDPSLLDNFLEEVLGFQIDKSPEIRKTIISFIEEACQHDPEVIVKVIDSLRLLLYDDNVLVQKKLIVSMITIYRLTLKWLSKSRLVDENVRSMWESMVNMKIHIMAMLDSDNDGLRTVAIKFIEMLALVLSRRSQDSIIPTSNEQDFSLNLLQDDHRILRRNKLEQEGKDVMEKLLEFTLSQHLSSVNLIAAMGAIANIARQRPDYM</sequence>
<evidence type="ECO:0000256" key="2">
    <source>
        <dbReference type="ARBA" id="ARBA00022664"/>
    </source>
</evidence>
<evidence type="ECO:0000256" key="3">
    <source>
        <dbReference type="ARBA" id="ARBA00023242"/>
    </source>
</evidence>
<accession>A0A816CYA7</accession>